<organism evidence="2 3">
    <name type="scientific">Panicum virgatum</name>
    <name type="common">Blackwell switchgrass</name>
    <dbReference type="NCBI Taxonomy" id="38727"/>
    <lineage>
        <taxon>Eukaryota</taxon>
        <taxon>Viridiplantae</taxon>
        <taxon>Streptophyta</taxon>
        <taxon>Embryophyta</taxon>
        <taxon>Tracheophyta</taxon>
        <taxon>Spermatophyta</taxon>
        <taxon>Magnoliopsida</taxon>
        <taxon>Liliopsida</taxon>
        <taxon>Poales</taxon>
        <taxon>Poaceae</taxon>
        <taxon>PACMAD clade</taxon>
        <taxon>Panicoideae</taxon>
        <taxon>Panicodae</taxon>
        <taxon>Paniceae</taxon>
        <taxon>Panicinae</taxon>
        <taxon>Panicum</taxon>
        <taxon>Panicum sect. Hiantes</taxon>
    </lineage>
</organism>
<dbReference type="AlphaFoldDB" id="A0A8T0RD42"/>
<evidence type="ECO:0000313" key="2">
    <source>
        <dbReference type="EMBL" id="KAG2582729.1"/>
    </source>
</evidence>
<protein>
    <submittedName>
        <fullName evidence="2">Uncharacterized protein</fullName>
    </submittedName>
</protein>
<evidence type="ECO:0000313" key="3">
    <source>
        <dbReference type="Proteomes" id="UP000823388"/>
    </source>
</evidence>
<dbReference type="EMBL" id="CM029047">
    <property type="protein sequence ID" value="KAG2582729.1"/>
    <property type="molecule type" value="Genomic_DNA"/>
</dbReference>
<evidence type="ECO:0000256" key="1">
    <source>
        <dbReference type="SAM" id="SignalP"/>
    </source>
</evidence>
<sequence>MRRGLIIKTLWVLLQTNSSSALNDPGHQALVSLQAGACFQWESIKFVISTFWGR</sequence>
<feature type="signal peptide" evidence="1">
    <location>
        <begin position="1"/>
        <end position="21"/>
    </location>
</feature>
<keyword evidence="1" id="KW-0732">Signal</keyword>
<proteinExistence type="predicted"/>
<gene>
    <name evidence="2" type="ORF">PVAP13_6KG158706</name>
</gene>
<dbReference type="EMBL" id="CM029047">
    <property type="protein sequence ID" value="KAG2582730.1"/>
    <property type="molecule type" value="Genomic_DNA"/>
</dbReference>
<dbReference type="Proteomes" id="UP000823388">
    <property type="component" value="Chromosome 6K"/>
</dbReference>
<comment type="caution">
    <text evidence="2">The sequence shown here is derived from an EMBL/GenBank/DDBJ whole genome shotgun (WGS) entry which is preliminary data.</text>
</comment>
<name>A0A8T0RD42_PANVG</name>
<accession>A0A8T0RD42</accession>
<reference evidence="2" key="1">
    <citation type="submission" date="2020-05" db="EMBL/GenBank/DDBJ databases">
        <title>WGS assembly of Panicum virgatum.</title>
        <authorList>
            <person name="Lovell J.T."/>
            <person name="Jenkins J."/>
            <person name="Shu S."/>
            <person name="Juenger T.E."/>
            <person name="Schmutz J."/>
        </authorList>
    </citation>
    <scope>NUCLEOTIDE SEQUENCE</scope>
    <source>
        <strain evidence="2">AP13</strain>
    </source>
</reference>
<feature type="chain" id="PRO_5036274744" evidence="1">
    <location>
        <begin position="22"/>
        <end position="54"/>
    </location>
</feature>
<keyword evidence="3" id="KW-1185">Reference proteome</keyword>